<feature type="region of interest" description="Disordered" evidence="4">
    <location>
        <begin position="155"/>
        <end position="182"/>
    </location>
</feature>
<proteinExistence type="inferred from homology"/>
<dbReference type="Proteomes" id="UP001164746">
    <property type="component" value="Chromosome 12"/>
</dbReference>
<name>A0ABY7FK42_MYAAR</name>
<evidence type="ECO:0000256" key="4">
    <source>
        <dbReference type="SAM" id="MobiDB-lite"/>
    </source>
</evidence>
<evidence type="ECO:0000256" key="1">
    <source>
        <dbReference type="ARBA" id="ARBA00006403"/>
    </source>
</evidence>
<dbReference type="InterPro" id="IPR036388">
    <property type="entry name" value="WH-like_DNA-bd_sf"/>
</dbReference>
<evidence type="ECO:0000313" key="7">
    <source>
        <dbReference type="Proteomes" id="UP001164746"/>
    </source>
</evidence>
<comment type="similarity">
    <text evidence="1">Belongs to the HSF family.</text>
</comment>
<evidence type="ECO:0000256" key="3">
    <source>
        <dbReference type="SAM" id="Coils"/>
    </source>
</evidence>
<keyword evidence="2" id="KW-0238">DNA-binding</keyword>
<reference evidence="6" key="1">
    <citation type="submission" date="2022-11" db="EMBL/GenBank/DDBJ databases">
        <title>Centuries of genome instability and evolution in soft-shell clam transmissible cancer (bioRxiv).</title>
        <authorList>
            <person name="Hart S.F.M."/>
            <person name="Yonemitsu M.A."/>
            <person name="Giersch R.M."/>
            <person name="Beal B.F."/>
            <person name="Arriagada G."/>
            <person name="Davis B.W."/>
            <person name="Ostrander E.A."/>
            <person name="Goff S.P."/>
            <person name="Metzger M.J."/>
        </authorList>
    </citation>
    <scope>NUCLEOTIDE SEQUENCE</scope>
    <source>
        <strain evidence="6">MELC-2E11</strain>
        <tissue evidence="6">Siphon/mantle</tissue>
    </source>
</reference>
<organism evidence="6 7">
    <name type="scientific">Mya arenaria</name>
    <name type="common">Soft-shell clam</name>
    <dbReference type="NCBI Taxonomy" id="6604"/>
    <lineage>
        <taxon>Eukaryota</taxon>
        <taxon>Metazoa</taxon>
        <taxon>Spiralia</taxon>
        <taxon>Lophotrochozoa</taxon>
        <taxon>Mollusca</taxon>
        <taxon>Bivalvia</taxon>
        <taxon>Autobranchia</taxon>
        <taxon>Heteroconchia</taxon>
        <taxon>Euheterodonta</taxon>
        <taxon>Imparidentia</taxon>
        <taxon>Neoheterodontei</taxon>
        <taxon>Myida</taxon>
        <taxon>Myoidea</taxon>
        <taxon>Myidae</taxon>
        <taxon>Mya</taxon>
    </lineage>
</organism>
<evidence type="ECO:0000259" key="5">
    <source>
        <dbReference type="Pfam" id="PF00447"/>
    </source>
</evidence>
<gene>
    <name evidence="6" type="ORF">MAR_015027</name>
</gene>
<dbReference type="Pfam" id="PF00447">
    <property type="entry name" value="HSF_DNA-bind"/>
    <property type="match status" value="1"/>
</dbReference>
<sequence>MEILPKRRYRLIMDFKANFPEKLYDVCNDGALVHWNPNGSLSPAFYAEMTVTDFCPLAFLIFTAKIRQWEKFAKYPGFLQIPSFLNFKRLFREYGFEREINQNGIIEWSHPWFVRGRREMVNNIKTRRKSFQCPTPNQENEGLFGPAVVIPTEGKRRYSTRRRRKTPKMGHSNESLISYGAPDFGGGGDTRAMLSSEGKSFVVKPPQAIYIEDGTPVKNQRMMMPHQHVGDQLVNVNQNAKVERDIRGIMNNFAKNEFTLEEYNEYITKKRRLEEQMKTDKDDTTDAKDKQFWWLYENKADGNVPNQDAAPVVKQLVSGHNGSNQGAMPCGFCKCCSAISNYVNVFGEIPENIQVIDYLEDEVIPNQEVTVSTDPATHDVEVEVPANIDLNNNGYNIDHTLIKESQATTEVR</sequence>
<protein>
    <recommendedName>
        <fullName evidence="5">HSF-type DNA-binding domain-containing protein</fullName>
    </recommendedName>
</protein>
<dbReference type="EMBL" id="CP111023">
    <property type="protein sequence ID" value="WAR21053.1"/>
    <property type="molecule type" value="Genomic_DNA"/>
</dbReference>
<dbReference type="Gene3D" id="1.10.10.10">
    <property type="entry name" value="Winged helix-like DNA-binding domain superfamily/Winged helix DNA-binding domain"/>
    <property type="match status" value="1"/>
</dbReference>
<feature type="compositionally biased region" description="Basic residues" evidence="4">
    <location>
        <begin position="157"/>
        <end position="168"/>
    </location>
</feature>
<evidence type="ECO:0000313" key="6">
    <source>
        <dbReference type="EMBL" id="WAR21053.1"/>
    </source>
</evidence>
<keyword evidence="3" id="KW-0175">Coiled coil</keyword>
<keyword evidence="7" id="KW-1185">Reference proteome</keyword>
<evidence type="ECO:0000256" key="2">
    <source>
        <dbReference type="ARBA" id="ARBA00023125"/>
    </source>
</evidence>
<dbReference type="InterPro" id="IPR000232">
    <property type="entry name" value="HSF_DNA-bd"/>
</dbReference>
<feature type="domain" description="HSF-type DNA-binding" evidence="5">
    <location>
        <begin position="19"/>
        <end position="126"/>
    </location>
</feature>
<feature type="coiled-coil region" evidence="3">
    <location>
        <begin position="256"/>
        <end position="290"/>
    </location>
</feature>
<accession>A0ABY7FK42</accession>